<evidence type="ECO:0000259" key="1">
    <source>
        <dbReference type="Pfam" id="PF08588"/>
    </source>
</evidence>
<dbReference type="InterPro" id="IPR013897">
    <property type="entry name" value="Duc1"/>
</dbReference>
<organism evidence="2 3">
    <name type="scientific">Thalassiosira oceanica</name>
    <name type="common">Marine diatom</name>
    <dbReference type="NCBI Taxonomy" id="159749"/>
    <lineage>
        <taxon>Eukaryota</taxon>
        <taxon>Sar</taxon>
        <taxon>Stramenopiles</taxon>
        <taxon>Ochrophyta</taxon>
        <taxon>Bacillariophyta</taxon>
        <taxon>Coscinodiscophyceae</taxon>
        <taxon>Thalassiosirophycidae</taxon>
        <taxon>Thalassiosirales</taxon>
        <taxon>Thalassiosiraceae</taxon>
        <taxon>Thalassiosira</taxon>
    </lineage>
</organism>
<accession>K0TL25</accession>
<dbReference type="EMBL" id="AGNL01003238">
    <property type="protein sequence ID" value="EJK74941.1"/>
    <property type="molecule type" value="Genomic_DNA"/>
</dbReference>
<evidence type="ECO:0000313" key="3">
    <source>
        <dbReference type="Proteomes" id="UP000266841"/>
    </source>
</evidence>
<dbReference type="Proteomes" id="UP000266841">
    <property type="component" value="Unassembled WGS sequence"/>
</dbReference>
<protein>
    <recommendedName>
        <fullName evidence="1">Domain of unknown function at the cortex 1 domain-containing protein</fullName>
    </recommendedName>
</protein>
<dbReference type="eggNOG" id="ENOG502QZIR">
    <property type="taxonomic scope" value="Eukaryota"/>
</dbReference>
<dbReference type="OrthoDB" id="42898at2759"/>
<proteinExistence type="predicted"/>
<feature type="domain" description="Domain of unknown function at the cortex 1" evidence="1">
    <location>
        <begin position="55"/>
        <end position="267"/>
    </location>
</feature>
<comment type="caution">
    <text evidence="2">The sequence shown here is derived from an EMBL/GenBank/DDBJ whole genome shotgun (WGS) entry which is preliminary data.</text>
</comment>
<dbReference type="PANTHER" id="PTHR34826:SF2">
    <property type="entry name" value="UPF0590 PROTEIN C409.17C"/>
    <property type="match status" value="1"/>
</dbReference>
<evidence type="ECO:0000313" key="2">
    <source>
        <dbReference type="EMBL" id="EJK74941.1"/>
    </source>
</evidence>
<dbReference type="PANTHER" id="PTHR34826">
    <property type="entry name" value="UPF0590 PROTEIN C409.17C"/>
    <property type="match status" value="1"/>
</dbReference>
<dbReference type="Pfam" id="PF08588">
    <property type="entry name" value="Duc1"/>
    <property type="match status" value="1"/>
</dbReference>
<sequence length="324" mass="35573">MIRRSVYVAAMFFSSAMMRARSAAEPSMKPGDWPHHPIFVQAGDNMNALGIKRGSPVPLGVPFEVESDLFKGSVLLRFRNAKSDDPAKHADYFDGRKRLMQTVIQGRFKRPVNMGDVYVGSLFAKPLAGAPPKTMTKIMDAVIRRIAPGLVLDLSSNLPKVIAILAGTAQTMSIDEPGKEPDITSKDIEENVGHILGQKLSTRHKRRKVLSIPSKASKFTFDTHNVYTFHTYDDGKFVIEWRMHYHLAALTVLSSYSNGLWNGAPLSTFESIHAAKAGARGEGRNQSRNPQVLQMIGAHAFGAFGISIKVQSRSVVGGQSGQLR</sequence>
<name>K0TL25_THAOC</name>
<gene>
    <name evidence="2" type="ORF">THAOC_03353</name>
</gene>
<dbReference type="AlphaFoldDB" id="K0TL25"/>
<keyword evidence="3" id="KW-1185">Reference proteome</keyword>
<reference evidence="2 3" key="1">
    <citation type="journal article" date="2012" name="Genome Biol.">
        <title>Genome and low-iron response of an oceanic diatom adapted to chronic iron limitation.</title>
        <authorList>
            <person name="Lommer M."/>
            <person name="Specht M."/>
            <person name="Roy A.S."/>
            <person name="Kraemer L."/>
            <person name="Andreson R."/>
            <person name="Gutowska M.A."/>
            <person name="Wolf J."/>
            <person name="Bergner S.V."/>
            <person name="Schilhabel M.B."/>
            <person name="Klostermeier U.C."/>
            <person name="Beiko R.G."/>
            <person name="Rosenstiel P."/>
            <person name="Hippler M."/>
            <person name="Laroche J."/>
        </authorList>
    </citation>
    <scope>NUCLEOTIDE SEQUENCE [LARGE SCALE GENOMIC DNA]</scope>
    <source>
        <strain evidence="2 3">CCMP1005</strain>
    </source>
</reference>